<dbReference type="AlphaFoldDB" id="A0A2T9YFL4"/>
<organism evidence="5 6">
    <name type="scientific">Furculomyces boomerangus</name>
    <dbReference type="NCBI Taxonomy" id="61424"/>
    <lineage>
        <taxon>Eukaryota</taxon>
        <taxon>Fungi</taxon>
        <taxon>Fungi incertae sedis</taxon>
        <taxon>Zoopagomycota</taxon>
        <taxon>Kickxellomycotina</taxon>
        <taxon>Harpellomycetes</taxon>
        <taxon>Harpellales</taxon>
        <taxon>Harpellaceae</taxon>
        <taxon>Furculomyces</taxon>
    </lineage>
</organism>
<evidence type="ECO:0008006" key="7">
    <source>
        <dbReference type="Google" id="ProtNLM"/>
    </source>
</evidence>
<evidence type="ECO:0000256" key="1">
    <source>
        <dbReference type="ARBA" id="ARBA00009953"/>
    </source>
</evidence>
<dbReference type="PANTHER" id="PTHR21483">
    <property type="entry name" value="RNA POLYMERASE II-ASSOCIATED PROTEIN 1"/>
    <property type="match status" value="1"/>
</dbReference>
<keyword evidence="6" id="KW-1185">Reference proteome</keyword>
<accession>A0A2T9YFL4</accession>
<dbReference type="Proteomes" id="UP000245699">
    <property type="component" value="Unassembled WGS sequence"/>
</dbReference>
<evidence type="ECO:0000259" key="4">
    <source>
        <dbReference type="Pfam" id="PF08621"/>
    </source>
</evidence>
<evidence type="ECO:0000259" key="3">
    <source>
        <dbReference type="Pfam" id="PF08620"/>
    </source>
</evidence>
<protein>
    <recommendedName>
        <fullName evidence="7">RNA polymerase II-associated protein 1 N-terminal domain-containing protein</fullName>
    </recommendedName>
</protein>
<evidence type="ECO:0000313" key="6">
    <source>
        <dbReference type="Proteomes" id="UP000245699"/>
    </source>
</evidence>
<dbReference type="Pfam" id="PF08620">
    <property type="entry name" value="RPAP1_C"/>
    <property type="match status" value="1"/>
</dbReference>
<dbReference type="OrthoDB" id="348201at2759"/>
<feature type="domain" description="RPAP1 C-terminal" evidence="3">
    <location>
        <begin position="560"/>
        <end position="624"/>
    </location>
</feature>
<feature type="compositionally biased region" description="Polar residues" evidence="2">
    <location>
        <begin position="188"/>
        <end position="199"/>
    </location>
</feature>
<dbReference type="Pfam" id="PF08621">
    <property type="entry name" value="RPAP1_N"/>
    <property type="match status" value="1"/>
</dbReference>
<reference evidence="5 6" key="1">
    <citation type="journal article" date="2018" name="MBio">
        <title>Comparative Genomics Reveals the Core Gene Toolbox for the Fungus-Insect Symbiosis.</title>
        <authorList>
            <person name="Wang Y."/>
            <person name="Stata M."/>
            <person name="Wang W."/>
            <person name="Stajich J.E."/>
            <person name="White M.M."/>
            <person name="Moncalvo J.M."/>
        </authorList>
    </citation>
    <scope>NUCLEOTIDE SEQUENCE [LARGE SCALE GENOMIC DNA]</scope>
    <source>
        <strain evidence="5 6">AUS-77-4</strain>
    </source>
</reference>
<dbReference type="InterPro" id="IPR039913">
    <property type="entry name" value="RPAP1/Rba50"/>
</dbReference>
<evidence type="ECO:0000313" key="5">
    <source>
        <dbReference type="EMBL" id="PVU91132.1"/>
    </source>
</evidence>
<feature type="region of interest" description="Disordered" evidence="2">
    <location>
        <begin position="182"/>
        <end position="203"/>
    </location>
</feature>
<dbReference type="InterPro" id="IPR013930">
    <property type="entry name" value="RPAP1_N"/>
</dbReference>
<dbReference type="PANTHER" id="PTHR21483:SF18">
    <property type="entry name" value="RNA POLYMERASE II-ASSOCIATED PROTEIN 1"/>
    <property type="match status" value="1"/>
</dbReference>
<dbReference type="GO" id="GO:0006366">
    <property type="term" value="P:transcription by RNA polymerase II"/>
    <property type="evidence" value="ECO:0007669"/>
    <property type="project" value="InterPro"/>
</dbReference>
<proteinExistence type="inferred from homology"/>
<dbReference type="EMBL" id="MBFT01000441">
    <property type="protein sequence ID" value="PVU91132.1"/>
    <property type="molecule type" value="Genomic_DNA"/>
</dbReference>
<gene>
    <name evidence="5" type="ORF">BB559_004284</name>
</gene>
<feature type="domain" description="RPAP1 N-terminal" evidence="4">
    <location>
        <begin position="357"/>
        <end position="398"/>
    </location>
</feature>
<comment type="caution">
    <text evidence="5">The sequence shown here is derived from an EMBL/GenBank/DDBJ whole genome shotgun (WGS) entry which is preliminary data.</text>
</comment>
<sequence>MNNNPDIKMIRKIGDLNTTRNEGTEREVWRKRDNVNVEVSEDELLKMQQEFMQDTKIKPAASIIKRKNAKDSVTNVENDVDQDKNYTLASQTSSDLDSTVENMPPAAQLIVNQMPPEIFIDKKAHEMGKNGITKDIFKSGRYSLTKKGSSKKHVETENLAIESDTVENIDLDTIQSFKSENVTEKNTDMNSRSGNNDNLSKPGKKLSLFAQKRLIEKNLRNEKGTNTVNTLKTEKSKGLESKKNVESKGQTIRFDKLNIVENEISNKDQQKAKLYPGGFPKVYKKETPPSITINTNINNGKKDEISRISLINEKFDREYSPENIKKSSTDHKSDVISVQKEKKVVTFNDTISIEEYERENDEKLGKMTIEQVESAQQEIMAMLEPANITFLLNRKKKEKKNIISNGTELVSNEQPINSILLEKNTENAGKNKLNEIDMKKERKSISKIQNTSNFSKINQEHQSGDIYTNITKQLATDKATLPELDDNDTEFYKKLKKVYFENEVPEVDKLKWITSFAKAKSPSERVLENIKAQSDRAARVVRDIVTGKSASLMDDPTAHLRFDFEGTIVDVLDDIPTHKGLHHHGDDPDNAGYTIPEILHLMRSTVAGQRVIAIKLMGRILYNLNVGKYNKTDSLAIYMCWLDWEGELYFVPLLKDSHLTVKLEAIKACWTWIVGMMQYNTITQLAVQADSEDMAMNGTGKKNELVDCSYLALRHFLEGFIKESPEIFIEIQSNLYSDSIKNLVSDIIICLKNYSEEFSEIIRKEKQFTNSFKQIYGDILETKLE</sequence>
<comment type="similarity">
    <text evidence="1">Belongs to the RPAP1 family.</text>
</comment>
<evidence type="ECO:0000256" key="2">
    <source>
        <dbReference type="SAM" id="MobiDB-lite"/>
    </source>
</evidence>
<dbReference type="InterPro" id="IPR013929">
    <property type="entry name" value="RPAP1_C"/>
</dbReference>
<name>A0A2T9YFL4_9FUNG</name>